<comment type="catalytic activity">
    <reaction evidence="1 9">
        <text>D-mannonate = 2-dehydro-3-deoxy-D-gluconate + H2O</text>
        <dbReference type="Rhea" id="RHEA:20097"/>
        <dbReference type="ChEBI" id="CHEBI:15377"/>
        <dbReference type="ChEBI" id="CHEBI:17767"/>
        <dbReference type="ChEBI" id="CHEBI:57990"/>
        <dbReference type="EC" id="4.2.1.8"/>
    </reaction>
</comment>
<keyword evidence="11" id="KW-1185">Reference proteome</keyword>
<evidence type="ECO:0000313" key="10">
    <source>
        <dbReference type="EMBL" id="MDD7971049.1"/>
    </source>
</evidence>
<dbReference type="PANTHER" id="PTHR30387:SF2">
    <property type="entry name" value="MANNONATE DEHYDRATASE"/>
    <property type="match status" value="1"/>
</dbReference>
<dbReference type="PANTHER" id="PTHR30387">
    <property type="entry name" value="MANNONATE DEHYDRATASE"/>
    <property type="match status" value="1"/>
</dbReference>
<proteinExistence type="inferred from homology"/>
<dbReference type="PIRSF" id="PIRSF016049">
    <property type="entry name" value="Man_dehyd"/>
    <property type="match status" value="1"/>
</dbReference>
<dbReference type="Proteomes" id="UP001431784">
    <property type="component" value="Unassembled WGS sequence"/>
</dbReference>
<sequence length="396" mass="43554">MDYTWRWFGPDDPVSLADVRQAGATGIVTALHQIPNGALWPVDAIRERQSMIAAAGLRWQVVESIPVPEAIKLGTSGWQELADIWAASALNLAKCGIMTICYNFMPVLDWTRTRLRHVMDDGAECLRFDRVDLALFDLFILKRAGAAADYNTETHAEAERRFATMDADARTSLTDTILAGLPGSEESYTLDGFRAQIGQYRDINAEQLRLNLRQFLQHVVPQLAPAGVRLAIHPDDPPRALFGLPRVVSTADDLDAIVQMHPDPANGFTFCAGSLGVRADNDLPAILRKHAARIYFLHLRNTLRDPVSALSDGVAGESFQEAAHLDGNANMAALVAEILRIEAARGHPLPFRPDHGHALQSDLRGPYRPGYSAVGRLRGMAEIRGIEHALKHLKTT</sequence>
<keyword evidence="7 9" id="KW-0464">Manganese</keyword>
<comment type="caution">
    <text evidence="10">The sequence shown here is derived from an EMBL/GenBank/DDBJ whole genome shotgun (WGS) entry which is preliminary data.</text>
</comment>
<gene>
    <name evidence="9 10" type="primary">uxuA</name>
    <name evidence="10" type="ORF">PUT78_08050</name>
</gene>
<keyword evidence="8 9" id="KW-0456">Lyase</keyword>
<accession>A0ABT5T7L6</accession>
<evidence type="ECO:0000313" key="11">
    <source>
        <dbReference type="Proteomes" id="UP001431784"/>
    </source>
</evidence>
<organism evidence="10 11">
    <name type="scientific">Roseinatronobacter alkalisoli</name>
    <dbReference type="NCBI Taxonomy" id="3028235"/>
    <lineage>
        <taxon>Bacteria</taxon>
        <taxon>Pseudomonadati</taxon>
        <taxon>Pseudomonadota</taxon>
        <taxon>Alphaproteobacteria</taxon>
        <taxon>Rhodobacterales</taxon>
        <taxon>Paracoccaceae</taxon>
        <taxon>Roseinatronobacter</taxon>
    </lineage>
</organism>
<evidence type="ECO:0000256" key="4">
    <source>
        <dbReference type="ARBA" id="ARBA00007389"/>
    </source>
</evidence>
<evidence type="ECO:0000256" key="8">
    <source>
        <dbReference type="ARBA" id="ARBA00023239"/>
    </source>
</evidence>
<dbReference type="NCBIfam" id="NF003027">
    <property type="entry name" value="PRK03906.1"/>
    <property type="match status" value="1"/>
</dbReference>
<reference evidence="10" key="1">
    <citation type="submission" date="2023-02" db="EMBL/GenBank/DDBJ databases">
        <title>Description of Roseinatronobacter alkalisoli sp. nov., an alkaliphilic bacerium isolated from soda soil.</title>
        <authorList>
            <person name="Wei W."/>
        </authorList>
    </citation>
    <scope>NUCLEOTIDE SEQUENCE</scope>
    <source>
        <strain evidence="10">HJB301</strain>
    </source>
</reference>
<evidence type="ECO:0000256" key="2">
    <source>
        <dbReference type="ARBA" id="ARBA00002713"/>
    </source>
</evidence>
<dbReference type="NCBIfam" id="TIGR00695">
    <property type="entry name" value="uxuA"/>
    <property type="match status" value="1"/>
</dbReference>
<dbReference type="GO" id="GO:0008927">
    <property type="term" value="F:mannonate dehydratase activity"/>
    <property type="evidence" value="ECO:0007669"/>
    <property type="project" value="UniProtKB-EC"/>
</dbReference>
<dbReference type="InterPro" id="IPR004628">
    <property type="entry name" value="Man_deHydtase"/>
</dbReference>
<dbReference type="RefSeq" id="WP_274351736.1">
    <property type="nucleotide sequence ID" value="NZ_JAQZSM010000005.1"/>
</dbReference>
<dbReference type="EMBL" id="JAQZSM010000005">
    <property type="protein sequence ID" value="MDD7971049.1"/>
    <property type="molecule type" value="Genomic_DNA"/>
</dbReference>
<comment type="pathway">
    <text evidence="3 9">Carbohydrate metabolism; pentose and glucuronate interconversion.</text>
</comment>
<evidence type="ECO:0000256" key="6">
    <source>
        <dbReference type="ARBA" id="ARBA00023004"/>
    </source>
</evidence>
<evidence type="ECO:0000256" key="3">
    <source>
        <dbReference type="ARBA" id="ARBA00004892"/>
    </source>
</evidence>
<evidence type="ECO:0000256" key="1">
    <source>
        <dbReference type="ARBA" id="ARBA00001794"/>
    </source>
</evidence>
<protein>
    <recommendedName>
        <fullName evidence="5 9">Mannonate dehydratase</fullName>
        <ecNumber evidence="5 9">4.2.1.8</ecNumber>
    </recommendedName>
    <alternativeName>
        <fullName evidence="9">D-mannonate hydro-lyase</fullName>
    </alternativeName>
</protein>
<comment type="similarity">
    <text evidence="4 9">Belongs to the mannonate dehydratase family.</text>
</comment>
<evidence type="ECO:0000256" key="5">
    <source>
        <dbReference type="ARBA" id="ARBA00012927"/>
    </source>
</evidence>
<evidence type="ECO:0000256" key="9">
    <source>
        <dbReference type="HAMAP-Rule" id="MF_00106"/>
    </source>
</evidence>
<comment type="cofactor">
    <cofactor evidence="9">
        <name>Fe(2+)</name>
        <dbReference type="ChEBI" id="CHEBI:29033"/>
    </cofactor>
    <cofactor evidence="9">
        <name>Mn(2+)</name>
        <dbReference type="ChEBI" id="CHEBI:29035"/>
    </cofactor>
</comment>
<name>A0ABT5T7L6_9RHOB</name>
<dbReference type="Pfam" id="PF03786">
    <property type="entry name" value="UxuA"/>
    <property type="match status" value="1"/>
</dbReference>
<keyword evidence="6 9" id="KW-0408">Iron</keyword>
<dbReference type="InterPro" id="IPR036237">
    <property type="entry name" value="Xyl_isomerase-like_sf"/>
</dbReference>
<dbReference type="EC" id="4.2.1.8" evidence="5 9"/>
<comment type="function">
    <text evidence="2 9">Catalyzes the dehydration of D-mannonate.</text>
</comment>
<dbReference type="Gene3D" id="3.20.20.150">
    <property type="entry name" value="Divalent-metal-dependent TIM barrel enzymes"/>
    <property type="match status" value="1"/>
</dbReference>
<evidence type="ECO:0000256" key="7">
    <source>
        <dbReference type="ARBA" id="ARBA00023211"/>
    </source>
</evidence>
<dbReference type="HAMAP" id="MF_00106">
    <property type="entry name" value="UxuA"/>
    <property type="match status" value="1"/>
</dbReference>
<dbReference type="SUPFAM" id="SSF51658">
    <property type="entry name" value="Xylose isomerase-like"/>
    <property type="match status" value="1"/>
</dbReference>